<keyword evidence="1" id="KW-0472">Membrane</keyword>
<dbReference type="AlphaFoldDB" id="A0A1L7RKH9"/>
<organism evidence="2">
    <name type="scientific">Actinomyces succiniciruminis</name>
    <dbReference type="NCBI Taxonomy" id="1522002"/>
    <lineage>
        <taxon>Bacteria</taxon>
        <taxon>Bacillati</taxon>
        <taxon>Actinomycetota</taxon>
        <taxon>Actinomycetes</taxon>
        <taxon>Actinomycetales</taxon>
        <taxon>Actinomycetaceae</taxon>
        <taxon>Actinomyces</taxon>
    </lineage>
</organism>
<evidence type="ECO:0000256" key="1">
    <source>
        <dbReference type="SAM" id="Phobius"/>
    </source>
</evidence>
<feature type="transmembrane region" description="Helical" evidence="1">
    <location>
        <begin position="26"/>
        <end position="46"/>
    </location>
</feature>
<sequence>MATTTQESDSRWRPAIPLWALASGRAFMALLDGLGLGIVTGILSALTHMGLTIDRVVAFAIVAAVIREVLDATASRLIMRAKRSQDPEGPTLTVISLICPAVAGSAAATLLASSSILTLTLVTWIFYMVIIVTIEKPWNTTLNHEEMMKRGRQVRLMTREHFAEEIQDGRLNFSEIDDEGYYVDEDGNRIEEDD</sequence>
<protein>
    <submittedName>
        <fullName evidence="2">Uncharacterized protein</fullName>
    </submittedName>
</protein>
<evidence type="ECO:0000313" key="2">
    <source>
        <dbReference type="EMBL" id="CED90012.1"/>
    </source>
</evidence>
<dbReference type="EMBL" id="LK995461">
    <property type="protein sequence ID" value="CED90012.1"/>
    <property type="molecule type" value="Genomic_DNA"/>
</dbReference>
<reference evidence="2" key="1">
    <citation type="submission" date="2014-07" db="EMBL/GenBank/DDBJ databases">
        <authorList>
            <person name="Zhang J.E."/>
            <person name="Yang H."/>
            <person name="Guo J."/>
            <person name="Deng Z."/>
            <person name="Luo H."/>
            <person name="Luo M."/>
            <person name="Zhao B."/>
        </authorList>
    </citation>
    <scope>NUCLEOTIDE SEQUENCE</scope>
    <source>
        <strain evidence="2">AM4</strain>
    </source>
</reference>
<keyword evidence="1" id="KW-1133">Transmembrane helix</keyword>
<proteinExistence type="predicted"/>
<feature type="transmembrane region" description="Helical" evidence="1">
    <location>
        <begin position="91"/>
        <end position="110"/>
    </location>
</feature>
<gene>
    <name evidence="2" type="ORF">AAM4_0117</name>
</gene>
<feature type="transmembrane region" description="Helical" evidence="1">
    <location>
        <begin position="52"/>
        <end position="70"/>
    </location>
</feature>
<dbReference type="RefSeq" id="WP_210578240.1">
    <property type="nucleotide sequence ID" value="NZ_LK995461.1"/>
</dbReference>
<keyword evidence="1" id="KW-0812">Transmembrane</keyword>
<feature type="transmembrane region" description="Helical" evidence="1">
    <location>
        <begin position="116"/>
        <end position="134"/>
    </location>
</feature>
<accession>A0A1L7RKH9</accession>
<name>A0A1L7RKH9_9ACTO</name>